<evidence type="ECO:0000313" key="4">
    <source>
        <dbReference type="Proteomes" id="UP000230251"/>
    </source>
</evidence>
<dbReference type="CDD" id="cd06259">
    <property type="entry name" value="YdcF-like"/>
    <property type="match status" value="1"/>
</dbReference>
<sequence>MKRIIALFVVVGVVVLFFIPNLIITLINEPRVVDSISDIEVSDVAVILGAGVTEDRQPTPLLVERLEAGILLYENELVEFLVVSNTFVASEVMQDYLIDSGVAKEDIIFDGDAVITTDSCDFIQNNYQNSSVILITQKFHAARSLYQCDKYEIDSIVFPAELSNSIDRSKTPFLQKYSIRFYRSIRESAMDWLVVLSIYE</sequence>
<accession>A0A2M8EMW8</accession>
<evidence type="ECO:0000256" key="1">
    <source>
        <dbReference type="SAM" id="Phobius"/>
    </source>
</evidence>
<organism evidence="3 4">
    <name type="scientific">Candidatus Uhrbacteria bacterium CG_4_9_14_0_2_um_filter_41_50</name>
    <dbReference type="NCBI Taxonomy" id="1975031"/>
    <lineage>
        <taxon>Bacteria</taxon>
        <taxon>Candidatus Uhriibacteriota</taxon>
    </lineage>
</organism>
<dbReference type="PANTHER" id="PTHR30336:SF20">
    <property type="entry name" value="DUF218 DOMAIN-CONTAINING PROTEIN"/>
    <property type="match status" value="1"/>
</dbReference>
<feature type="transmembrane region" description="Helical" evidence="1">
    <location>
        <begin position="7"/>
        <end position="27"/>
    </location>
</feature>
<name>A0A2M8EMW8_9BACT</name>
<proteinExistence type="predicted"/>
<reference evidence="4" key="1">
    <citation type="submission" date="2017-09" db="EMBL/GenBank/DDBJ databases">
        <title>Depth-based differentiation of microbial function through sediment-hosted aquifers and enrichment of novel symbionts in the deep terrestrial subsurface.</title>
        <authorList>
            <person name="Probst A.J."/>
            <person name="Ladd B."/>
            <person name="Jarett J.K."/>
            <person name="Geller-Mcgrath D.E."/>
            <person name="Sieber C.M.K."/>
            <person name="Emerson J.B."/>
            <person name="Anantharaman K."/>
            <person name="Thomas B.C."/>
            <person name="Malmstrom R."/>
            <person name="Stieglmeier M."/>
            <person name="Klingl A."/>
            <person name="Woyke T."/>
            <person name="Ryan C.M."/>
            <person name="Banfield J.F."/>
        </authorList>
    </citation>
    <scope>NUCLEOTIDE SEQUENCE [LARGE SCALE GENOMIC DNA]</scope>
</reference>
<keyword evidence="1" id="KW-0812">Transmembrane</keyword>
<dbReference type="PANTHER" id="PTHR30336">
    <property type="entry name" value="INNER MEMBRANE PROTEIN, PROBABLE PERMEASE"/>
    <property type="match status" value="1"/>
</dbReference>
<evidence type="ECO:0000259" key="2">
    <source>
        <dbReference type="Pfam" id="PF02698"/>
    </source>
</evidence>
<feature type="domain" description="DUF218" evidence="2">
    <location>
        <begin position="43"/>
        <end position="169"/>
    </location>
</feature>
<dbReference type="Pfam" id="PF02698">
    <property type="entry name" value="DUF218"/>
    <property type="match status" value="1"/>
</dbReference>
<evidence type="ECO:0000313" key="3">
    <source>
        <dbReference type="EMBL" id="PJC24093.1"/>
    </source>
</evidence>
<dbReference type="EMBL" id="PFSI01000070">
    <property type="protein sequence ID" value="PJC24093.1"/>
    <property type="molecule type" value="Genomic_DNA"/>
</dbReference>
<dbReference type="Proteomes" id="UP000230251">
    <property type="component" value="Unassembled WGS sequence"/>
</dbReference>
<dbReference type="GO" id="GO:0005886">
    <property type="term" value="C:plasma membrane"/>
    <property type="evidence" value="ECO:0007669"/>
    <property type="project" value="TreeGrafter"/>
</dbReference>
<protein>
    <recommendedName>
        <fullName evidence="2">DUF218 domain-containing protein</fullName>
    </recommendedName>
</protein>
<dbReference type="InterPro" id="IPR051599">
    <property type="entry name" value="Cell_Envelope_Assoc"/>
</dbReference>
<comment type="caution">
    <text evidence="3">The sequence shown here is derived from an EMBL/GenBank/DDBJ whole genome shotgun (WGS) entry which is preliminary data.</text>
</comment>
<dbReference type="AlphaFoldDB" id="A0A2M8EMW8"/>
<gene>
    <name evidence="3" type="ORF">CO057_04700</name>
</gene>
<keyword evidence="1" id="KW-0472">Membrane</keyword>
<keyword evidence="1" id="KW-1133">Transmembrane helix</keyword>
<dbReference type="InterPro" id="IPR003848">
    <property type="entry name" value="DUF218"/>
</dbReference>